<reference evidence="2 3" key="1">
    <citation type="submission" date="2009-06" db="EMBL/GenBank/DDBJ databases">
        <title>Complete sequence of Desulfovibrio salexigens DSM 2638.</title>
        <authorList>
            <consortium name="US DOE Joint Genome Institute"/>
            <person name="Lucas S."/>
            <person name="Copeland A."/>
            <person name="Lapidus A."/>
            <person name="Glavina del Rio T."/>
            <person name="Tice H."/>
            <person name="Bruce D."/>
            <person name="Goodwin L."/>
            <person name="Pitluck S."/>
            <person name="Munk A.C."/>
            <person name="Brettin T."/>
            <person name="Detter J.C."/>
            <person name="Han C."/>
            <person name="Tapia R."/>
            <person name="Larimer F."/>
            <person name="Land M."/>
            <person name="Hauser L."/>
            <person name="Kyrpides N."/>
            <person name="Anderson I."/>
            <person name="Wall J.D."/>
            <person name="Arkin A.P."/>
            <person name="Dehal P."/>
            <person name="Chivian D."/>
            <person name="Giles B."/>
            <person name="Hazen T.C."/>
        </authorList>
    </citation>
    <scope>NUCLEOTIDE SEQUENCE [LARGE SCALE GENOMIC DNA]</scope>
    <source>
        <strain evidence="3">ATCC 14822 / DSM 2638 / NCIMB 8403 / VKM B-1763</strain>
    </source>
</reference>
<dbReference type="Proteomes" id="UP000002601">
    <property type="component" value="Chromosome"/>
</dbReference>
<dbReference type="OrthoDB" id="9813980at2"/>
<evidence type="ECO:0000313" key="3">
    <source>
        <dbReference type="Proteomes" id="UP000002601"/>
    </source>
</evidence>
<dbReference type="NCBIfam" id="NF041114">
    <property type="entry name" value="gluta_UXX_star_1"/>
    <property type="match status" value="1"/>
</dbReference>
<protein>
    <submittedName>
        <fullName evidence="2">Glutaredoxin</fullName>
    </submittedName>
</protein>
<dbReference type="HOGENOM" id="CLU_026126_11_3_7"/>
<dbReference type="AlphaFoldDB" id="C6BZP8"/>
<dbReference type="Gene3D" id="3.40.30.10">
    <property type="entry name" value="Glutaredoxin"/>
    <property type="match status" value="1"/>
</dbReference>
<accession>C6BZP8</accession>
<name>C6BZP8_MARSD</name>
<dbReference type="RefSeq" id="WP_015850774.1">
    <property type="nucleotide sequence ID" value="NC_012881.1"/>
</dbReference>
<dbReference type="InterPro" id="IPR002109">
    <property type="entry name" value="Glutaredoxin"/>
</dbReference>
<dbReference type="STRING" id="526222.Desal_0889"/>
<dbReference type="InterPro" id="IPR036249">
    <property type="entry name" value="Thioredoxin-like_sf"/>
</dbReference>
<proteinExistence type="predicted"/>
<feature type="domain" description="Glutaredoxin" evidence="1">
    <location>
        <begin position="5"/>
        <end position="58"/>
    </location>
</feature>
<evidence type="ECO:0000259" key="1">
    <source>
        <dbReference type="Pfam" id="PF00462"/>
    </source>
</evidence>
<dbReference type="Pfam" id="PF00462">
    <property type="entry name" value="Glutaredoxin"/>
    <property type="match status" value="1"/>
</dbReference>
<evidence type="ECO:0000313" key="2">
    <source>
        <dbReference type="EMBL" id="ACS78955.1"/>
    </source>
</evidence>
<sequence>MSKMIIYGKPTCPHTRRALEAYPDAEFVDVLMSAEDLNKMLELSGGKRRIPVIVEDGNVTIGYNRGS</sequence>
<gene>
    <name evidence="2" type="ordered locus">Desal_0889</name>
</gene>
<dbReference type="eggNOG" id="COG0695">
    <property type="taxonomic scope" value="Bacteria"/>
</dbReference>
<keyword evidence="3" id="KW-1185">Reference proteome</keyword>
<dbReference type="SUPFAM" id="SSF52833">
    <property type="entry name" value="Thioredoxin-like"/>
    <property type="match status" value="1"/>
</dbReference>
<dbReference type="EMBL" id="CP001649">
    <property type="protein sequence ID" value="ACS78955.1"/>
    <property type="molecule type" value="Genomic_DNA"/>
</dbReference>
<organism evidence="2 3">
    <name type="scientific">Maridesulfovibrio salexigens (strain ATCC 14822 / DSM 2638 / NCIMB 8403 / VKM B-1763)</name>
    <name type="common">Desulfovibrio salexigens</name>
    <dbReference type="NCBI Taxonomy" id="526222"/>
    <lineage>
        <taxon>Bacteria</taxon>
        <taxon>Pseudomonadati</taxon>
        <taxon>Thermodesulfobacteriota</taxon>
        <taxon>Desulfovibrionia</taxon>
        <taxon>Desulfovibrionales</taxon>
        <taxon>Desulfovibrionaceae</taxon>
        <taxon>Maridesulfovibrio</taxon>
    </lineage>
</organism>
<dbReference type="KEGG" id="dsa:Desal_0889"/>